<feature type="transmembrane region" description="Helical" evidence="7">
    <location>
        <begin position="436"/>
        <end position="455"/>
    </location>
</feature>
<organism evidence="8 9">
    <name type="scientific">Collinsella ihumii</name>
    <dbReference type="NCBI Taxonomy" id="1720204"/>
    <lineage>
        <taxon>Bacteria</taxon>
        <taxon>Bacillati</taxon>
        <taxon>Actinomycetota</taxon>
        <taxon>Coriobacteriia</taxon>
        <taxon>Coriobacteriales</taxon>
        <taxon>Coriobacteriaceae</taxon>
        <taxon>Collinsella</taxon>
    </lineage>
</organism>
<feature type="transmembrane region" description="Helical" evidence="7">
    <location>
        <begin position="89"/>
        <end position="109"/>
    </location>
</feature>
<dbReference type="Proteomes" id="UP000746751">
    <property type="component" value="Unassembled WGS sequence"/>
</dbReference>
<comment type="caution">
    <text evidence="8">The sequence shown here is derived from an EMBL/GenBank/DDBJ whole genome shotgun (WGS) entry which is preliminary data.</text>
</comment>
<keyword evidence="5 7" id="KW-0472">Membrane</keyword>
<dbReference type="GO" id="GO:0005886">
    <property type="term" value="C:plasma membrane"/>
    <property type="evidence" value="ECO:0007669"/>
    <property type="project" value="UniProtKB-SubCell"/>
</dbReference>
<sequence>MALSLLDRLRARRAARAAARAVGKPQYRTVPASSVPPATPARTPSRPHRTGPIARLVNRWWNRLLQSVYEGSLSEQEAQYEEGSTTRDYLWNTVGTSVWGFTFPLLTVVATQLAGVEGAGMFSMAFVVGTLLMIASNYGIRNYQVSDIEEANSFSSYQINRWLTGIIALAAGALYCALRDYDASMTTICAGVFVYKVLDGVADVYEGRLQQADKLYLAGISQALRSVAIVAAFSVLLFVTRSLEIASVGMAIAAAATFVLVTVPLALLETEKSRPASMKEVARLFTQGFPLFCALFMFNLIESMPKFVMEGSIAYENQLYFNALYFPAQGILLATGFIYKPQLVRLASIWSNPRKRRRFDLIIGAVVGVVVIISIVCGIFLGSIGIPLMSFMYGVDFEQFRPLAYCMVAAGGVTAVIDFLYAIITVLRRQGDVIRLYLIAFAASVALPLALVNLFGLAGAVASYLAVMALLLCLLVWQYAQIRKEITRRADPFA</sequence>
<evidence type="ECO:0000256" key="7">
    <source>
        <dbReference type="SAM" id="Phobius"/>
    </source>
</evidence>
<comment type="subcellular location">
    <subcellularLocation>
        <location evidence="1">Cell membrane</location>
        <topology evidence="1">Multi-pass membrane protein</topology>
    </subcellularLocation>
</comment>
<feature type="transmembrane region" description="Helical" evidence="7">
    <location>
        <begin position="461"/>
        <end position="480"/>
    </location>
</feature>
<feature type="transmembrane region" description="Helical" evidence="7">
    <location>
        <begin position="245"/>
        <end position="268"/>
    </location>
</feature>
<dbReference type="PANTHER" id="PTHR30250">
    <property type="entry name" value="PST FAMILY PREDICTED COLANIC ACID TRANSPORTER"/>
    <property type="match status" value="1"/>
</dbReference>
<feature type="region of interest" description="Disordered" evidence="6">
    <location>
        <begin position="20"/>
        <end position="50"/>
    </location>
</feature>
<evidence type="ECO:0000313" key="9">
    <source>
        <dbReference type="Proteomes" id="UP000746751"/>
    </source>
</evidence>
<evidence type="ECO:0000256" key="3">
    <source>
        <dbReference type="ARBA" id="ARBA00022692"/>
    </source>
</evidence>
<dbReference type="EMBL" id="DYVF01000041">
    <property type="protein sequence ID" value="HJG30912.1"/>
    <property type="molecule type" value="Genomic_DNA"/>
</dbReference>
<feature type="compositionally biased region" description="Low complexity" evidence="6">
    <location>
        <begin position="29"/>
        <end position="44"/>
    </location>
</feature>
<gene>
    <name evidence="8" type="ORF">K8U80_05905</name>
</gene>
<evidence type="ECO:0000256" key="2">
    <source>
        <dbReference type="ARBA" id="ARBA00022475"/>
    </source>
</evidence>
<proteinExistence type="predicted"/>
<feature type="transmembrane region" description="Helical" evidence="7">
    <location>
        <begin position="359"/>
        <end position="382"/>
    </location>
</feature>
<accession>A0A921LRD7</accession>
<keyword evidence="3 7" id="KW-0812">Transmembrane</keyword>
<evidence type="ECO:0000256" key="1">
    <source>
        <dbReference type="ARBA" id="ARBA00004651"/>
    </source>
</evidence>
<keyword evidence="2" id="KW-1003">Cell membrane</keyword>
<feature type="transmembrane region" description="Helical" evidence="7">
    <location>
        <begin position="121"/>
        <end position="139"/>
    </location>
</feature>
<reference evidence="8" key="1">
    <citation type="journal article" date="2021" name="PeerJ">
        <title>Extensive microbial diversity within the chicken gut microbiome revealed by metagenomics and culture.</title>
        <authorList>
            <person name="Gilroy R."/>
            <person name="Ravi A."/>
            <person name="Getino M."/>
            <person name="Pursley I."/>
            <person name="Horton D.L."/>
            <person name="Alikhan N.F."/>
            <person name="Baker D."/>
            <person name="Gharbi K."/>
            <person name="Hall N."/>
            <person name="Watson M."/>
            <person name="Adriaenssens E.M."/>
            <person name="Foster-Nyarko E."/>
            <person name="Jarju S."/>
            <person name="Secka A."/>
            <person name="Antonio M."/>
            <person name="Oren A."/>
            <person name="Chaudhuri R.R."/>
            <person name="La Ragione R."/>
            <person name="Hildebrand F."/>
            <person name="Pallen M.J."/>
        </authorList>
    </citation>
    <scope>NUCLEOTIDE SEQUENCE</scope>
    <source>
        <strain evidence="8">ChiGjej2B2-7701</strain>
    </source>
</reference>
<dbReference type="InterPro" id="IPR050833">
    <property type="entry name" value="Poly_Biosynth_Transport"/>
</dbReference>
<evidence type="ECO:0000256" key="6">
    <source>
        <dbReference type="SAM" id="MobiDB-lite"/>
    </source>
</evidence>
<feature type="transmembrane region" description="Helical" evidence="7">
    <location>
        <begin position="215"/>
        <end position="239"/>
    </location>
</feature>
<reference evidence="8" key="2">
    <citation type="submission" date="2021-09" db="EMBL/GenBank/DDBJ databases">
        <authorList>
            <person name="Gilroy R."/>
        </authorList>
    </citation>
    <scope>NUCLEOTIDE SEQUENCE</scope>
    <source>
        <strain evidence="8">ChiGjej2B2-7701</strain>
    </source>
</reference>
<evidence type="ECO:0000313" key="8">
    <source>
        <dbReference type="EMBL" id="HJG30912.1"/>
    </source>
</evidence>
<protein>
    <submittedName>
        <fullName evidence="8">Lipopolysaccharide biosynthesis protein</fullName>
    </submittedName>
</protein>
<name>A0A921LRD7_9ACTN</name>
<evidence type="ECO:0000256" key="5">
    <source>
        <dbReference type="ARBA" id="ARBA00023136"/>
    </source>
</evidence>
<feature type="transmembrane region" description="Helical" evidence="7">
    <location>
        <begin position="280"/>
        <end position="299"/>
    </location>
</feature>
<feature type="transmembrane region" description="Helical" evidence="7">
    <location>
        <begin position="402"/>
        <end position="424"/>
    </location>
</feature>
<dbReference type="AlphaFoldDB" id="A0A921LRD7"/>
<feature type="transmembrane region" description="Helical" evidence="7">
    <location>
        <begin position="319"/>
        <end position="339"/>
    </location>
</feature>
<keyword evidence="4 7" id="KW-1133">Transmembrane helix</keyword>
<dbReference type="PANTHER" id="PTHR30250:SF11">
    <property type="entry name" value="O-ANTIGEN TRANSPORTER-RELATED"/>
    <property type="match status" value="1"/>
</dbReference>
<feature type="transmembrane region" description="Helical" evidence="7">
    <location>
        <begin position="159"/>
        <end position="178"/>
    </location>
</feature>
<evidence type="ECO:0000256" key="4">
    <source>
        <dbReference type="ARBA" id="ARBA00022989"/>
    </source>
</evidence>